<evidence type="ECO:0000256" key="4">
    <source>
        <dbReference type="ARBA" id="ARBA00023004"/>
    </source>
</evidence>
<evidence type="ECO:0000313" key="6">
    <source>
        <dbReference type="EMBL" id="WDE09218.1"/>
    </source>
</evidence>
<comment type="cofactor">
    <cofactor evidence="1">
        <name>Fe cation</name>
        <dbReference type="ChEBI" id="CHEBI:24875"/>
    </cofactor>
</comment>
<dbReference type="RefSeq" id="WP_044841067.1">
    <property type="nucleotide sequence ID" value="NZ_CP059734.1"/>
</dbReference>
<evidence type="ECO:0000313" key="7">
    <source>
        <dbReference type="Proteomes" id="UP000032352"/>
    </source>
</evidence>
<sequence length="163" mass="18168">MKKYLGHDARIDHVAIAVTDLQEALFLYRDILGFELLNQREIKGEFSGMISAELCAGGFSIVLVQGTEPKSQVSRFIEKYGPGVQHVAIATEDIENVTDKLKASGMEFSTDIIRGENLIQIFTKRDGNSGVMFELIKRTKSTEGFDANNIQSLFEQLEANDAY</sequence>
<keyword evidence="4" id="KW-0408">Iron</keyword>
<accession>A0AAE9ZF23</accession>
<dbReference type="Gene3D" id="3.10.180.10">
    <property type="entry name" value="2,3-Dihydroxybiphenyl 1,2-Dioxygenase, domain 1"/>
    <property type="match status" value="2"/>
</dbReference>
<reference evidence="6 7" key="1">
    <citation type="journal article" date="2015" name="Genome Announc.">
        <title>Draft Genome Sequences of Marine Isolates of Thalassomonas viridans and Thalassomonas actiniarum.</title>
        <authorList>
            <person name="Olonade I."/>
            <person name="van Zyl L.J."/>
            <person name="Trindade M."/>
        </authorList>
    </citation>
    <scope>NUCLEOTIDE SEQUENCE [LARGE SCALE GENOMIC DNA]</scope>
    <source>
        <strain evidence="6 7">XOM25</strain>
    </source>
</reference>
<evidence type="ECO:0000256" key="2">
    <source>
        <dbReference type="ARBA" id="ARBA00005877"/>
    </source>
</evidence>
<dbReference type="PANTHER" id="PTHR11959:SF1">
    <property type="entry name" value="4-HYDROXYPHENYLPYRUVATE DIOXYGENASE"/>
    <property type="match status" value="1"/>
</dbReference>
<keyword evidence="3" id="KW-0677">Repeat</keyword>
<dbReference type="KEGG" id="tvd:SG34_031120"/>
<dbReference type="EMBL" id="CP059734">
    <property type="protein sequence ID" value="WDE09218.1"/>
    <property type="molecule type" value="Genomic_DNA"/>
</dbReference>
<organism evidence="6 7">
    <name type="scientific">Thalassomonas viridans</name>
    <dbReference type="NCBI Taxonomy" id="137584"/>
    <lineage>
        <taxon>Bacteria</taxon>
        <taxon>Pseudomonadati</taxon>
        <taxon>Pseudomonadota</taxon>
        <taxon>Gammaproteobacteria</taxon>
        <taxon>Alteromonadales</taxon>
        <taxon>Colwelliaceae</taxon>
        <taxon>Thalassomonas</taxon>
    </lineage>
</organism>
<protein>
    <submittedName>
        <fullName evidence="6">VOC family protein</fullName>
    </submittedName>
</protein>
<feature type="domain" description="VOC" evidence="5">
    <location>
        <begin position="10"/>
        <end position="138"/>
    </location>
</feature>
<dbReference type="InterPro" id="IPR037523">
    <property type="entry name" value="VOC_core"/>
</dbReference>
<gene>
    <name evidence="6" type="ORF">SG34_031120</name>
</gene>
<reference evidence="6 7" key="2">
    <citation type="journal article" date="2022" name="Mar. Drugs">
        <title>Bioassay-Guided Fractionation Leads to the Detection of Cholic Acid Generated by the Rare Thalassomonas sp.</title>
        <authorList>
            <person name="Pheiffer F."/>
            <person name="Schneider Y.K."/>
            <person name="Hansen E.H."/>
            <person name="Andersen J.H."/>
            <person name="Isaksson J."/>
            <person name="Busche T."/>
            <person name="R C."/>
            <person name="Kalinowski J."/>
            <person name="Zyl L.V."/>
            <person name="Trindade M."/>
        </authorList>
    </citation>
    <scope>NUCLEOTIDE SEQUENCE [LARGE SCALE GENOMIC DNA]</scope>
    <source>
        <strain evidence="6 7">XOM25</strain>
    </source>
</reference>
<evidence type="ECO:0000259" key="5">
    <source>
        <dbReference type="PROSITE" id="PS51819"/>
    </source>
</evidence>
<dbReference type="InterPro" id="IPR004360">
    <property type="entry name" value="Glyas_Fos-R_dOase_dom"/>
</dbReference>
<dbReference type="SUPFAM" id="SSF54593">
    <property type="entry name" value="Glyoxalase/Bleomycin resistance protein/Dihydroxybiphenyl dioxygenase"/>
    <property type="match status" value="1"/>
</dbReference>
<dbReference type="PROSITE" id="PS51819">
    <property type="entry name" value="VOC"/>
    <property type="match status" value="1"/>
</dbReference>
<comment type="similarity">
    <text evidence="2">Belongs to the 4HPPD family.</text>
</comment>
<dbReference type="PANTHER" id="PTHR11959">
    <property type="entry name" value="4-HYDROXYPHENYLPYRUVATE DIOXYGENASE"/>
    <property type="match status" value="1"/>
</dbReference>
<evidence type="ECO:0000256" key="3">
    <source>
        <dbReference type="ARBA" id="ARBA00022737"/>
    </source>
</evidence>
<name>A0AAE9ZF23_9GAMM</name>
<dbReference type="Pfam" id="PF00903">
    <property type="entry name" value="Glyoxalase"/>
    <property type="match status" value="1"/>
</dbReference>
<dbReference type="AlphaFoldDB" id="A0AAE9ZF23"/>
<keyword evidence="7" id="KW-1185">Reference proteome</keyword>
<dbReference type="InterPro" id="IPR029068">
    <property type="entry name" value="Glyas_Bleomycin-R_OHBP_Dase"/>
</dbReference>
<dbReference type="Proteomes" id="UP000032352">
    <property type="component" value="Chromosome pTvir"/>
</dbReference>
<evidence type="ECO:0000256" key="1">
    <source>
        <dbReference type="ARBA" id="ARBA00001962"/>
    </source>
</evidence>
<dbReference type="GO" id="GO:0003868">
    <property type="term" value="F:4-hydroxyphenylpyruvate dioxygenase activity"/>
    <property type="evidence" value="ECO:0007669"/>
    <property type="project" value="InterPro"/>
</dbReference>
<dbReference type="GO" id="GO:0006572">
    <property type="term" value="P:L-tyrosine catabolic process"/>
    <property type="evidence" value="ECO:0007669"/>
    <property type="project" value="TreeGrafter"/>
</dbReference>
<proteinExistence type="inferred from homology"/>
<dbReference type="InterPro" id="IPR005956">
    <property type="entry name" value="4OHPhenylPyrv_dOase"/>
</dbReference>